<gene>
    <name evidence="1" type="ORF">OXX778_LOCUS18693</name>
</gene>
<dbReference type="Proteomes" id="UP000663879">
    <property type="component" value="Unassembled WGS sequence"/>
</dbReference>
<dbReference type="OrthoDB" id="10022495at2759"/>
<dbReference type="EMBL" id="CAJNOC010005294">
    <property type="protein sequence ID" value="CAF1048192.1"/>
    <property type="molecule type" value="Genomic_DNA"/>
</dbReference>
<evidence type="ECO:0000313" key="1">
    <source>
        <dbReference type="EMBL" id="CAF1048192.1"/>
    </source>
</evidence>
<proteinExistence type="predicted"/>
<comment type="caution">
    <text evidence="1">The sequence shown here is derived from an EMBL/GenBank/DDBJ whole genome shotgun (WGS) entry which is preliminary data.</text>
</comment>
<evidence type="ECO:0000313" key="2">
    <source>
        <dbReference type="Proteomes" id="UP000663879"/>
    </source>
</evidence>
<protein>
    <submittedName>
        <fullName evidence="1">Uncharacterized protein</fullName>
    </submittedName>
</protein>
<accession>A0A814K7Z1</accession>
<organism evidence="1 2">
    <name type="scientific">Brachionus calyciflorus</name>
    <dbReference type="NCBI Taxonomy" id="104777"/>
    <lineage>
        <taxon>Eukaryota</taxon>
        <taxon>Metazoa</taxon>
        <taxon>Spiralia</taxon>
        <taxon>Gnathifera</taxon>
        <taxon>Rotifera</taxon>
        <taxon>Eurotatoria</taxon>
        <taxon>Monogononta</taxon>
        <taxon>Pseudotrocha</taxon>
        <taxon>Ploima</taxon>
        <taxon>Brachionidae</taxon>
        <taxon>Brachionus</taxon>
    </lineage>
</organism>
<reference evidence="1" key="1">
    <citation type="submission" date="2021-02" db="EMBL/GenBank/DDBJ databases">
        <authorList>
            <person name="Nowell W R."/>
        </authorList>
    </citation>
    <scope>NUCLEOTIDE SEQUENCE</scope>
    <source>
        <strain evidence="1">Ploen Becks lab</strain>
    </source>
</reference>
<sequence>MIQDKKLSNVHKESIYGWFPAPVEDSPKRSPIDIYMNLGSRHPKEESFLETHVLNQCVKEIHAENFKKESHDPDKTVNPPWALSTMPTPNIPDEFAQQQMLNRSKSAPVMKYWKPKKKPLQIPKPELYNLFNGEAKHMYFSSNNIEIKKKPVEKKVMSVSKIDCEEIGDATIEIISPGFLEAQNYGKKPILTSHESNMENNIKNRNKLRPKTAVPFSGSKQGVPLSQINRSQTTLTMRKTPEIKDDVIEKTEQVIIQEEAPKIVRKSSAKSNKILMENWKSNLLEREKFLNPRPNYYVKIDLDKLKPDRPAPEVHYNAAETYFYNTMPFRKATFTINPHFISENLNVQKIDLKLRENSARGSSMEPVRYRRDYAFVY</sequence>
<dbReference type="AlphaFoldDB" id="A0A814K7Z1"/>
<name>A0A814K7Z1_9BILA</name>
<keyword evidence="2" id="KW-1185">Reference proteome</keyword>